<keyword evidence="9" id="KW-0739">Sodium transport</keyword>
<keyword evidence="13" id="KW-1185">Reference proteome</keyword>
<evidence type="ECO:0000259" key="11">
    <source>
        <dbReference type="Pfam" id="PF00999"/>
    </source>
</evidence>
<dbReference type="STRING" id="1856638.A9Q68_07630"/>
<keyword evidence="2" id="KW-0813">Transport</keyword>
<dbReference type="PANTHER" id="PTHR10110">
    <property type="entry name" value="SODIUM/HYDROGEN EXCHANGER"/>
    <property type="match status" value="1"/>
</dbReference>
<keyword evidence="5 10" id="KW-1133">Transmembrane helix</keyword>
<keyword evidence="6" id="KW-0915">Sodium</keyword>
<protein>
    <submittedName>
        <fullName evidence="12">Sodium:proton antiporter</fullName>
    </submittedName>
</protein>
<evidence type="ECO:0000313" key="12">
    <source>
        <dbReference type="EMBL" id="OJF71844.1"/>
    </source>
</evidence>
<organism evidence="12 13">
    <name type="scientific">Streptococcus bovimastitidis</name>
    <dbReference type="NCBI Taxonomy" id="1856638"/>
    <lineage>
        <taxon>Bacteria</taxon>
        <taxon>Bacillati</taxon>
        <taxon>Bacillota</taxon>
        <taxon>Bacilli</taxon>
        <taxon>Lactobacillales</taxon>
        <taxon>Streptococcaceae</taxon>
        <taxon>Streptococcus</taxon>
    </lineage>
</organism>
<feature type="transmembrane region" description="Helical" evidence="10">
    <location>
        <begin position="383"/>
        <end position="403"/>
    </location>
</feature>
<evidence type="ECO:0000256" key="6">
    <source>
        <dbReference type="ARBA" id="ARBA00023053"/>
    </source>
</evidence>
<keyword evidence="4 10" id="KW-0812">Transmembrane</keyword>
<dbReference type="Gene3D" id="6.10.140.1330">
    <property type="match status" value="1"/>
</dbReference>
<comment type="caution">
    <text evidence="12">The sequence shown here is derived from an EMBL/GenBank/DDBJ whole genome shotgun (WGS) entry which is preliminary data.</text>
</comment>
<feature type="transmembrane region" description="Helical" evidence="10">
    <location>
        <begin position="78"/>
        <end position="103"/>
    </location>
</feature>
<keyword evidence="7" id="KW-0406">Ion transport</keyword>
<feature type="transmembrane region" description="Helical" evidence="10">
    <location>
        <begin position="109"/>
        <end position="132"/>
    </location>
</feature>
<evidence type="ECO:0000256" key="9">
    <source>
        <dbReference type="ARBA" id="ARBA00023201"/>
    </source>
</evidence>
<evidence type="ECO:0000256" key="2">
    <source>
        <dbReference type="ARBA" id="ARBA00022448"/>
    </source>
</evidence>
<dbReference type="Pfam" id="PF00999">
    <property type="entry name" value="Na_H_Exchanger"/>
    <property type="match status" value="1"/>
</dbReference>
<dbReference type="PANTHER" id="PTHR10110:SF86">
    <property type="entry name" value="SODIUM_HYDROGEN EXCHANGER 7"/>
    <property type="match status" value="1"/>
</dbReference>
<evidence type="ECO:0000256" key="10">
    <source>
        <dbReference type="SAM" id="Phobius"/>
    </source>
</evidence>
<keyword evidence="8 10" id="KW-0472">Membrane</keyword>
<dbReference type="OrthoDB" id="9809206at2"/>
<name>A0A1L8MM43_9STRE</name>
<evidence type="ECO:0000313" key="13">
    <source>
        <dbReference type="Proteomes" id="UP000182015"/>
    </source>
</evidence>
<feature type="transmembrane region" description="Helical" evidence="10">
    <location>
        <begin position="278"/>
        <end position="298"/>
    </location>
</feature>
<dbReference type="GO" id="GO:0098719">
    <property type="term" value="P:sodium ion import across plasma membrane"/>
    <property type="evidence" value="ECO:0007669"/>
    <property type="project" value="TreeGrafter"/>
</dbReference>
<dbReference type="Proteomes" id="UP000182015">
    <property type="component" value="Unassembled WGS sequence"/>
</dbReference>
<evidence type="ECO:0000256" key="4">
    <source>
        <dbReference type="ARBA" id="ARBA00022692"/>
    </source>
</evidence>
<dbReference type="AlphaFoldDB" id="A0A1L8MM43"/>
<comment type="subcellular location">
    <subcellularLocation>
        <location evidence="1">Cell membrane</location>
        <topology evidence="1">Multi-pass membrane protein</topology>
    </subcellularLocation>
</comment>
<dbReference type="GO" id="GO:0051453">
    <property type="term" value="P:regulation of intracellular pH"/>
    <property type="evidence" value="ECO:0007669"/>
    <property type="project" value="TreeGrafter"/>
</dbReference>
<feature type="transmembrane region" description="Helical" evidence="10">
    <location>
        <begin position="181"/>
        <end position="202"/>
    </location>
</feature>
<evidence type="ECO:0000256" key="1">
    <source>
        <dbReference type="ARBA" id="ARBA00004651"/>
    </source>
</evidence>
<dbReference type="GO" id="GO:0015385">
    <property type="term" value="F:sodium:proton antiporter activity"/>
    <property type="evidence" value="ECO:0007669"/>
    <property type="project" value="InterPro"/>
</dbReference>
<feature type="transmembrane region" description="Helical" evidence="10">
    <location>
        <begin position="49"/>
        <end position="66"/>
    </location>
</feature>
<reference evidence="13" key="1">
    <citation type="submission" date="2016-06" db="EMBL/GenBank/DDBJ databases">
        <authorList>
            <person name="de Vries S.P.W."/>
            <person name="Hadjirin N.F."/>
            <person name="Lay E.M."/>
            <person name="Zadoks R.N."/>
            <person name="Peacock S.J."/>
            <person name="Parkhill J."/>
            <person name="Grant A.J."/>
            <person name="Mcdougall S."/>
            <person name="Holmes M.A."/>
        </authorList>
    </citation>
    <scope>NUCLEOTIDE SEQUENCE [LARGE SCALE GENOMIC DNA]</scope>
    <source>
        <strain evidence="13">NZ1587</strain>
    </source>
</reference>
<dbReference type="InterPro" id="IPR018422">
    <property type="entry name" value="Cation/H_exchanger_CPA1"/>
</dbReference>
<sequence length="690" mass="78016">MPISLLVFGFLVALILSNVINRIFPQIPLPAIQLVLGLLFGVFSKGNQLVINPELFLAFVIAPLNFREGQESDVKSFLRFRAFILYLILPTVLFTTLIMGLGISEILPIQMPFAICFAMGAALAPTDAVAFLSLAKRFKFTNRVRNILTSEGLLNDASALVTFQFALTAIMTGAFSLSSAGLHLTIAIFGGIAVGLVFALLNRIFLSVLEKFDAADVTGALLLELTLPIVSYFVASLLDVSAIIAVVIAGVMQANRLKKVTLFDAQVDRVTSIIWETINFMLNGFVFIVFGMEAAHFTGPVLTSPDYSNFYLLLLVVALTALLFFLRFVFISLFYLYRNIHNKRSFKKYWLEINLLTFSGVKGSVSIATILLLPREITQDYSLILFIVGAVTLLSFLTGLVVLPRLAPVTDTPKDNLTKIAILTTVIKELEDESRDDQNNNQAAIYHVVDTYNKRIESLILEQESNEVMADLAELQLMILSIESNGLEFAFKKKEISLLEYRIYQSYIKSMERDVNRSFVSSFTYALTILLRVFRGLLHEISSFQGFHSIVERIKKPRIQLSPNNRERLTDLFLNNTELVLEALEDLEGYYNSSLVNFLQSQRIQYAELINSGLFVERVLMHYLPDSNDLQLKGYYLERRTIHEFEQMGDLSSRETQVLRDQVNELESFSLRESSPNFAYDFIKYRTRQK</sequence>
<dbReference type="GO" id="GO:0005886">
    <property type="term" value="C:plasma membrane"/>
    <property type="evidence" value="ECO:0007669"/>
    <property type="project" value="UniProtKB-SubCell"/>
</dbReference>
<feature type="transmembrane region" description="Helical" evidence="10">
    <location>
        <begin position="349"/>
        <end position="371"/>
    </location>
</feature>
<dbReference type="GO" id="GO:0015386">
    <property type="term" value="F:potassium:proton antiporter activity"/>
    <property type="evidence" value="ECO:0007669"/>
    <property type="project" value="TreeGrafter"/>
</dbReference>
<dbReference type="EMBL" id="LZDD01000002">
    <property type="protein sequence ID" value="OJF71844.1"/>
    <property type="molecule type" value="Genomic_DNA"/>
</dbReference>
<evidence type="ECO:0000256" key="5">
    <source>
        <dbReference type="ARBA" id="ARBA00022989"/>
    </source>
</evidence>
<proteinExistence type="predicted"/>
<evidence type="ECO:0000256" key="3">
    <source>
        <dbReference type="ARBA" id="ARBA00022475"/>
    </source>
</evidence>
<feature type="domain" description="Cation/H+ exchanger transmembrane" evidence="11">
    <location>
        <begin position="12"/>
        <end position="402"/>
    </location>
</feature>
<gene>
    <name evidence="12" type="ORF">A9Q68_07630</name>
</gene>
<accession>A0A1L8MM43</accession>
<feature type="transmembrane region" description="Helical" evidence="10">
    <location>
        <begin position="240"/>
        <end position="257"/>
    </location>
</feature>
<evidence type="ECO:0000256" key="7">
    <source>
        <dbReference type="ARBA" id="ARBA00023065"/>
    </source>
</evidence>
<evidence type="ECO:0000256" key="8">
    <source>
        <dbReference type="ARBA" id="ARBA00023136"/>
    </source>
</evidence>
<feature type="transmembrane region" description="Helical" evidence="10">
    <location>
        <begin position="310"/>
        <end position="337"/>
    </location>
</feature>
<keyword evidence="3" id="KW-1003">Cell membrane</keyword>
<dbReference type="RefSeq" id="WP_071794135.1">
    <property type="nucleotide sequence ID" value="NZ_LZDD01000002.1"/>
</dbReference>
<dbReference type="InterPro" id="IPR006153">
    <property type="entry name" value="Cation/H_exchanger_TM"/>
</dbReference>